<accession>A0ABX8GJI2</accession>
<proteinExistence type="predicted"/>
<sequence length="206" mass="20733">MAFVLRAVHTLEVVHALRTLVLGVLAGLVSVGACVALAVGAVGYPESLPLISPTGGPAGAVLASVRAPGTTTVTLDAGATYHVHLAAPVRPGLPPRFDGDATLVAPSGAAVELAAPGGTYRSRVLEWEERVVALVTAPEAGTYVLTVPPVDSPGAWVGIAPTRSGADPGLWLLLLFVAMGAGLVAVACLLSGVPALRGAFRTRDLL</sequence>
<keyword evidence="3" id="KW-1185">Reference proteome</keyword>
<dbReference type="RefSeq" id="WP_208196455.1">
    <property type="nucleotide sequence ID" value="NZ_CP076023.1"/>
</dbReference>
<feature type="transmembrane region" description="Helical" evidence="1">
    <location>
        <begin position="20"/>
        <end position="44"/>
    </location>
</feature>
<gene>
    <name evidence="2" type="ORF">KKR89_16730</name>
</gene>
<dbReference type="EMBL" id="CP076023">
    <property type="protein sequence ID" value="QWC15877.1"/>
    <property type="molecule type" value="Genomic_DNA"/>
</dbReference>
<dbReference type="Proteomes" id="UP000679335">
    <property type="component" value="Chromosome"/>
</dbReference>
<feature type="transmembrane region" description="Helical" evidence="1">
    <location>
        <begin position="170"/>
        <end position="196"/>
    </location>
</feature>
<name>A0ABX8GJI2_9CELL</name>
<evidence type="ECO:0000256" key="1">
    <source>
        <dbReference type="SAM" id="Phobius"/>
    </source>
</evidence>
<keyword evidence="1" id="KW-1133">Transmembrane helix</keyword>
<dbReference type="PROSITE" id="PS51257">
    <property type="entry name" value="PROKAR_LIPOPROTEIN"/>
    <property type="match status" value="1"/>
</dbReference>
<evidence type="ECO:0000313" key="2">
    <source>
        <dbReference type="EMBL" id="QWC15877.1"/>
    </source>
</evidence>
<keyword evidence="1" id="KW-0812">Transmembrane</keyword>
<evidence type="ECO:0000313" key="3">
    <source>
        <dbReference type="Proteomes" id="UP000679335"/>
    </source>
</evidence>
<organism evidence="2 3">
    <name type="scientific">Cellulomonas dongxiuzhuiae</name>
    <dbReference type="NCBI Taxonomy" id="2819979"/>
    <lineage>
        <taxon>Bacteria</taxon>
        <taxon>Bacillati</taxon>
        <taxon>Actinomycetota</taxon>
        <taxon>Actinomycetes</taxon>
        <taxon>Micrococcales</taxon>
        <taxon>Cellulomonadaceae</taxon>
        <taxon>Cellulomonas</taxon>
    </lineage>
</organism>
<keyword evidence="1" id="KW-0472">Membrane</keyword>
<protein>
    <submittedName>
        <fullName evidence="2">Uncharacterized protein</fullName>
    </submittedName>
</protein>
<reference evidence="2 3" key="1">
    <citation type="submission" date="2021-05" db="EMBL/GenBank/DDBJ databases">
        <title>Novel species in genus Cellulomonas.</title>
        <authorList>
            <person name="Zhang G."/>
        </authorList>
    </citation>
    <scope>NUCLEOTIDE SEQUENCE [LARGE SCALE GENOMIC DNA]</scope>
    <source>
        <strain evidence="3">zg-ZUI157</strain>
    </source>
</reference>